<evidence type="ECO:0000256" key="6">
    <source>
        <dbReference type="ARBA" id="ARBA00023136"/>
    </source>
</evidence>
<sequence length="236" mass="24668">MESLFAVVQQWVSSGSIWLAAGGSFVGGALTAMNPCVIVMVPLLIGFIGGMDEEITAWKSFLFTLVFILGFSVELAVLFSVGLAAAPFLQSEYMVYVVAIICILLGLHFMDIFHIQLPISQDKLPKHTGYLGAALFGFMFGLVSLPCTGPALLLIVSVIPLKGALFGGLMMLFYGIGHCLLILAVGTSAGAAKHLISSAKMHSANLVLKKAAGALLAGVGIYIALGALVPSIGFAF</sequence>
<keyword evidence="6 7" id="KW-0472">Membrane</keyword>
<dbReference type="PANTHER" id="PTHR31272">
    <property type="entry name" value="CYTOCHROME C-TYPE BIOGENESIS PROTEIN HI_1454-RELATED"/>
    <property type="match status" value="1"/>
</dbReference>
<organism evidence="9 10">
    <name type="scientific">Desulfomonile tiedjei</name>
    <dbReference type="NCBI Taxonomy" id="2358"/>
    <lineage>
        <taxon>Bacteria</taxon>
        <taxon>Pseudomonadati</taxon>
        <taxon>Thermodesulfobacteriota</taxon>
        <taxon>Desulfomonilia</taxon>
        <taxon>Desulfomonilales</taxon>
        <taxon>Desulfomonilaceae</taxon>
        <taxon>Desulfomonile</taxon>
    </lineage>
</organism>
<keyword evidence="5 7" id="KW-1133">Transmembrane helix</keyword>
<comment type="subcellular location">
    <subcellularLocation>
        <location evidence="1">Membrane</location>
        <topology evidence="1">Multi-pass membrane protein</topology>
    </subcellularLocation>
</comment>
<name>A0A9D6Z436_9BACT</name>
<evidence type="ECO:0000313" key="9">
    <source>
        <dbReference type="EMBL" id="MBI5250559.1"/>
    </source>
</evidence>
<feature type="transmembrane region" description="Helical" evidence="7">
    <location>
        <begin position="61"/>
        <end position="87"/>
    </location>
</feature>
<evidence type="ECO:0000256" key="1">
    <source>
        <dbReference type="ARBA" id="ARBA00004141"/>
    </source>
</evidence>
<dbReference type="InterPro" id="IPR003834">
    <property type="entry name" value="Cyt_c_assmbl_TM_dom"/>
</dbReference>
<feature type="transmembrane region" description="Helical" evidence="7">
    <location>
        <begin position="213"/>
        <end position="235"/>
    </location>
</feature>
<evidence type="ECO:0000256" key="5">
    <source>
        <dbReference type="ARBA" id="ARBA00022989"/>
    </source>
</evidence>
<dbReference type="InterPro" id="IPR051790">
    <property type="entry name" value="Cytochrome_c-biogenesis_DsbD"/>
</dbReference>
<evidence type="ECO:0000256" key="4">
    <source>
        <dbReference type="ARBA" id="ARBA00022748"/>
    </source>
</evidence>
<feature type="transmembrane region" description="Helical" evidence="7">
    <location>
        <begin position="171"/>
        <end position="192"/>
    </location>
</feature>
<dbReference type="GO" id="GO:0017004">
    <property type="term" value="P:cytochrome complex assembly"/>
    <property type="evidence" value="ECO:0007669"/>
    <property type="project" value="UniProtKB-KW"/>
</dbReference>
<gene>
    <name evidence="9" type="ORF">HY912_13795</name>
</gene>
<dbReference type="GO" id="GO:0016020">
    <property type="term" value="C:membrane"/>
    <property type="evidence" value="ECO:0007669"/>
    <property type="project" value="UniProtKB-SubCell"/>
</dbReference>
<comment type="similarity">
    <text evidence="2">Belongs to the DsbD family.</text>
</comment>
<evidence type="ECO:0000313" key="10">
    <source>
        <dbReference type="Proteomes" id="UP000807825"/>
    </source>
</evidence>
<feature type="domain" description="Cytochrome C biogenesis protein transmembrane" evidence="8">
    <location>
        <begin position="18"/>
        <end position="191"/>
    </location>
</feature>
<dbReference type="Pfam" id="PF02683">
    <property type="entry name" value="DsbD_TM"/>
    <property type="match status" value="1"/>
</dbReference>
<feature type="transmembrane region" description="Helical" evidence="7">
    <location>
        <begin position="93"/>
        <end position="113"/>
    </location>
</feature>
<keyword evidence="4" id="KW-0201">Cytochrome c-type biogenesis</keyword>
<evidence type="ECO:0000256" key="2">
    <source>
        <dbReference type="ARBA" id="ARBA00006143"/>
    </source>
</evidence>
<keyword evidence="3 7" id="KW-0812">Transmembrane</keyword>
<evidence type="ECO:0000256" key="7">
    <source>
        <dbReference type="SAM" id="Phobius"/>
    </source>
</evidence>
<protein>
    <recommendedName>
        <fullName evidence="8">Cytochrome C biogenesis protein transmembrane domain-containing protein</fullName>
    </recommendedName>
</protein>
<proteinExistence type="inferred from homology"/>
<dbReference type="Proteomes" id="UP000807825">
    <property type="component" value="Unassembled WGS sequence"/>
</dbReference>
<dbReference type="EMBL" id="JACRDE010000360">
    <property type="protein sequence ID" value="MBI5250559.1"/>
    <property type="molecule type" value="Genomic_DNA"/>
</dbReference>
<dbReference type="AlphaFoldDB" id="A0A9D6Z436"/>
<dbReference type="PANTHER" id="PTHR31272:SF6">
    <property type="entry name" value="CYTOCHROME C-TYPE BIOGENESIS CCDA-LIKE CHLOROPLASTIC PROTEIN"/>
    <property type="match status" value="1"/>
</dbReference>
<reference evidence="9" key="1">
    <citation type="submission" date="2020-07" db="EMBL/GenBank/DDBJ databases">
        <title>Huge and variable diversity of episymbiotic CPR bacteria and DPANN archaea in groundwater ecosystems.</title>
        <authorList>
            <person name="He C.Y."/>
            <person name="Keren R."/>
            <person name="Whittaker M."/>
            <person name="Farag I.F."/>
            <person name="Doudna J."/>
            <person name="Cate J.H.D."/>
            <person name="Banfield J.F."/>
        </authorList>
    </citation>
    <scope>NUCLEOTIDE SEQUENCE</scope>
    <source>
        <strain evidence="9">NC_groundwater_1664_Pr3_B-0.1um_52_9</strain>
    </source>
</reference>
<accession>A0A9D6Z436</accession>
<evidence type="ECO:0000256" key="3">
    <source>
        <dbReference type="ARBA" id="ARBA00022692"/>
    </source>
</evidence>
<feature type="transmembrane region" description="Helical" evidence="7">
    <location>
        <begin position="32"/>
        <end position="49"/>
    </location>
</feature>
<evidence type="ECO:0000259" key="8">
    <source>
        <dbReference type="Pfam" id="PF02683"/>
    </source>
</evidence>
<feature type="transmembrane region" description="Helical" evidence="7">
    <location>
        <begin position="134"/>
        <end position="159"/>
    </location>
</feature>
<comment type="caution">
    <text evidence="9">The sequence shown here is derived from an EMBL/GenBank/DDBJ whole genome shotgun (WGS) entry which is preliminary data.</text>
</comment>